<dbReference type="AlphaFoldDB" id="A0ABD6A9P3"/>
<keyword evidence="3" id="KW-0378">Hydrolase</keyword>
<feature type="region of interest" description="Disordered" evidence="1">
    <location>
        <begin position="653"/>
        <end position="674"/>
    </location>
</feature>
<keyword evidence="2" id="KW-1133">Transmembrane helix</keyword>
<protein>
    <submittedName>
        <fullName evidence="3">Glycyl aminopeptidase</fullName>
    </submittedName>
</protein>
<dbReference type="InterPro" id="IPR013783">
    <property type="entry name" value="Ig-like_fold"/>
</dbReference>
<keyword evidence="2" id="KW-0812">Transmembrane</keyword>
<evidence type="ECO:0000313" key="3">
    <source>
        <dbReference type="EMBL" id="MFC7316988.1"/>
    </source>
</evidence>
<keyword evidence="3" id="KW-0645">Protease</keyword>
<dbReference type="EMBL" id="JBHTBF010000002">
    <property type="protein sequence ID" value="MFC7316988.1"/>
    <property type="molecule type" value="Genomic_DNA"/>
</dbReference>
<keyword evidence="3" id="KW-0031">Aminopeptidase</keyword>
<dbReference type="RefSeq" id="WP_276303753.1">
    <property type="nucleotide sequence ID" value="NZ_CP119992.1"/>
</dbReference>
<gene>
    <name evidence="3" type="ORF">ACFQPE_09295</name>
</gene>
<name>A0ABD6A9P3_9EURY</name>
<accession>A0ABD6A9P3</accession>
<organism evidence="3 4">
    <name type="scientific">Halomarina halobia</name>
    <dbReference type="NCBI Taxonomy" id="3033386"/>
    <lineage>
        <taxon>Archaea</taxon>
        <taxon>Methanobacteriati</taxon>
        <taxon>Methanobacteriota</taxon>
        <taxon>Stenosarchaea group</taxon>
        <taxon>Halobacteria</taxon>
        <taxon>Halobacteriales</taxon>
        <taxon>Natronomonadaceae</taxon>
        <taxon>Halomarina</taxon>
    </lineage>
</organism>
<dbReference type="GeneID" id="79316359"/>
<keyword evidence="2" id="KW-0472">Membrane</keyword>
<evidence type="ECO:0000313" key="4">
    <source>
        <dbReference type="Proteomes" id="UP001596547"/>
    </source>
</evidence>
<proteinExistence type="predicted"/>
<dbReference type="GO" id="GO:0004177">
    <property type="term" value="F:aminopeptidase activity"/>
    <property type="evidence" value="ECO:0007669"/>
    <property type="project" value="UniProtKB-KW"/>
</dbReference>
<comment type="caution">
    <text evidence="3">The sequence shown here is derived from an EMBL/GenBank/DDBJ whole genome shotgun (WGS) entry which is preliminary data.</text>
</comment>
<dbReference type="Proteomes" id="UP001596547">
    <property type="component" value="Unassembled WGS sequence"/>
</dbReference>
<sequence>MTEDCRSTSAAFIVLLVGLLVLGASVPAAAAAGATDHGQSLVSSASVSTVPVEPSQSTFTSTSRTIKLTQELQLVPDAPGEIAVTLRYSVPTDVVDLKTRVPTRATVTSTDGFVPRDGTEYAWDRQTSAPALTYRMPVNETMDVAGPIAGRGDYTFVDRGDWALVRVPPAATGWSWTGSGTIGLSRETTTAGPGAVGDAMAFLGEHREITRTSNGQTFRLIVPTEASLAESPTRILDSLTAASDTLRIGDRDDHVFVVAAPSRSTRWGVRGLQTGSADMWVRDNERLDTADNVWLHEYVHTRQGYTAATDVRWFTEASATYYAALLTLRQNRIGFQAFRDRLALGTRTPYRNAVLADPTTWDTVAPYTKGALVAGELDRKTRQSSDGTRSLQDVFSRMNSHGSAVTGSSFRELVRQTAGDPTVAQADRYTTTQETPATWDRQTHDRVFGTTPARISYALPGLEDPSGYRVSGPYRRGSVGTERPIRIATGETLTLDVVVSNTGGTAGEYDAQLLVNGQRQSRQHGRLGPSETRTLTFTHRFPTAGEYDLGIEGDRVAVSVRKPAKPTVTTIKAEKTAKTPAKTGEPRYAVVVTATVRNDHSFPAAGTLTLHQNGEPIETRRVELAPDGERTISYNETMARPGEHVYRIDGQTTTVTVDPSPTPTREPETTSTGGDGFEMITVLFAVVSLVLVFARRQ</sequence>
<dbReference type="Gene3D" id="1.10.390.10">
    <property type="entry name" value="Neutral Protease Domain 2"/>
    <property type="match status" value="1"/>
</dbReference>
<evidence type="ECO:0000256" key="2">
    <source>
        <dbReference type="SAM" id="Phobius"/>
    </source>
</evidence>
<evidence type="ECO:0000256" key="1">
    <source>
        <dbReference type="SAM" id="MobiDB-lite"/>
    </source>
</evidence>
<feature type="transmembrane region" description="Helical" evidence="2">
    <location>
        <begin position="676"/>
        <end position="694"/>
    </location>
</feature>
<reference evidence="3 4" key="1">
    <citation type="journal article" date="2019" name="Int. J. Syst. Evol. Microbiol.">
        <title>The Global Catalogue of Microorganisms (GCM) 10K type strain sequencing project: providing services to taxonomists for standard genome sequencing and annotation.</title>
        <authorList>
            <consortium name="The Broad Institute Genomics Platform"/>
            <consortium name="The Broad Institute Genome Sequencing Center for Infectious Disease"/>
            <person name="Wu L."/>
            <person name="Ma J."/>
        </authorList>
    </citation>
    <scope>NUCLEOTIDE SEQUENCE [LARGE SCALE GENOMIC DNA]</scope>
    <source>
        <strain evidence="3 4">PSR21</strain>
    </source>
</reference>
<dbReference type="Gene3D" id="2.60.40.10">
    <property type="entry name" value="Immunoglobulins"/>
    <property type="match status" value="2"/>
</dbReference>
<keyword evidence="4" id="KW-1185">Reference proteome</keyword>
<dbReference type="InterPro" id="IPR027268">
    <property type="entry name" value="Peptidase_M4/M1_CTD_sf"/>
</dbReference>